<dbReference type="InterPro" id="IPR002037">
    <property type="entry name" value="Glyco_hydro_8"/>
</dbReference>
<dbReference type="PROSITE" id="PS51257">
    <property type="entry name" value="PROKAR_LIPOPROTEIN"/>
    <property type="match status" value="1"/>
</dbReference>
<dbReference type="Gene3D" id="1.50.10.10">
    <property type="match status" value="1"/>
</dbReference>
<evidence type="ECO:0000256" key="5">
    <source>
        <dbReference type="ARBA" id="ARBA00023001"/>
    </source>
</evidence>
<dbReference type="InterPro" id="IPR019834">
    <property type="entry name" value="Glyco_hydro_8_CS"/>
</dbReference>
<proteinExistence type="inferred from homology"/>
<sequence length="371" mass="41108">MMRRLLVGLVTFGLPFFANAATACSWPAWDRFKAELVSVDGRVIDPSDERLITTSEGQSYALFFALVGNDRRAFAQLLRWTTNNLAEGDLARHLPAWLWGRNSQQQWQVLDTNNASDADLWIAYSLLEAGRLWDKPAYTQLGQRLLWRIAAQTVRKLPGLGVMLLPGDYGFEDARGTRLNPSYLPLQLFDRFSLVDPLWGELAANTRRLWLASSPKGFAPDWLLWTPAGELAADPQHGSGGDYDAIRLYLWVGMLAKDAPQRAELVARYAPMAALTTRDGLPPEHVDTRSGAASGHGPAGFSAALLPLLAASPEHVAGLAAQRQRLHQQPVEAKAYYSQVLALFGQGWDEARYRFDSHGRLLPAWSAPCSE</sequence>
<keyword evidence="7 9" id="KW-0624">Polysaccharide degradation</keyword>
<dbReference type="AlphaFoldDB" id="A0AAU8SLV8"/>
<feature type="active site" description="Nucleophile" evidence="8">
    <location>
        <position position="117"/>
    </location>
</feature>
<dbReference type="PROSITE" id="PS00812">
    <property type="entry name" value="GLYCOSYL_HYDROL_F8"/>
    <property type="match status" value="1"/>
</dbReference>
<evidence type="ECO:0000256" key="10">
    <source>
        <dbReference type="SAM" id="SignalP"/>
    </source>
</evidence>
<keyword evidence="7 9" id="KW-0119">Carbohydrate metabolism</keyword>
<dbReference type="PRINTS" id="PR00735">
    <property type="entry name" value="GLHYDRLASE8"/>
</dbReference>
<evidence type="ECO:0000256" key="2">
    <source>
        <dbReference type="ARBA" id="ARBA00009209"/>
    </source>
</evidence>
<accession>A0AAU8SLV8</accession>
<evidence type="ECO:0000256" key="3">
    <source>
        <dbReference type="ARBA" id="ARBA00022729"/>
    </source>
</evidence>
<evidence type="ECO:0000256" key="9">
    <source>
        <dbReference type="RuleBase" id="RU361167"/>
    </source>
</evidence>
<keyword evidence="4 9" id="KW-0378">Hydrolase</keyword>
<dbReference type="Pfam" id="PF01270">
    <property type="entry name" value="Glyco_hydro_8"/>
    <property type="match status" value="1"/>
</dbReference>
<dbReference type="InterPro" id="IPR012341">
    <property type="entry name" value="6hp_glycosidase-like_sf"/>
</dbReference>
<dbReference type="InterPro" id="IPR008928">
    <property type="entry name" value="6-hairpin_glycosidase_sf"/>
</dbReference>
<feature type="signal peptide" evidence="10">
    <location>
        <begin position="1"/>
        <end position="20"/>
    </location>
</feature>
<dbReference type="EC" id="3.2.1.-" evidence="9"/>
<reference evidence="11 12" key="1">
    <citation type="submission" date="2015-02" db="EMBL/GenBank/DDBJ databases">
        <title>Complete Genome Sequencing of Pseudomonas putida S13.1.2.</title>
        <authorList>
            <person name="Chong T.M."/>
            <person name="Chan K.G."/>
            <person name="Dessaux Y."/>
        </authorList>
    </citation>
    <scope>NUCLEOTIDE SEQUENCE [LARGE SCALE GENOMIC DNA]</scope>
    <source>
        <strain evidence="11 12">S13.1.2</strain>
    </source>
</reference>
<evidence type="ECO:0000256" key="7">
    <source>
        <dbReference type="ARBA" id="ARBA00023326"/>
    </source>
</evidence>
<evidence type="ECO:0000256" key="4">
    <source>
        <dbReference type="ARBA" id="ARBA00022801"/>
    </source>
</evidence>
<dbReference type="NCBIfam" id="NF008305">
    <property type="entry name" value="PRK11097.1"/>
    <property type="match status" value="1"/>
</dbReference>
<evidence type="ECO:0000256" key="1">
    <source>
        <dbReference type="ARBA" id="ARBA00000966"/>
    </source>
</evidence>
<name>A0AAU8SLV8_PSEPU</name>
<evidence type="ECO:0000313" key="12">
    <source>
        <dbReference type="Proteomes" id="UP000033260"/>
    </source>
</evidence>
<dbReference type="SUPFAM" id="SSF48208">
    <property type="entry name" value="Six-hairpin glycosidases"/>
    <property type="match status" value="1"/>
</dbReference>
<keyword evidence="6 9" id="KW-0326">Glycosidase</keyword>
<dbReference type="GO" id="GO:0008810">
    <property type="term" value="F:cellulase activity"/>
    <property type="evidence" value="ECO:0007669"/>
    <property type="project" value="UniProtKB-EC"/>
</dbReference>
<dbReference type="GO" id="GO:0030245">
    <property type="term" value="P:cellulose catabolic process"/>
    <property type="evidence" value="ECO:0007669"/>
    <property type="project" value="UniProtKB-KW"/>
</dbReference>
<evidence type="ECO:0000256" key="8">
    <source>
        <dbReference type="PROSITE-ProRule" id="PRU10058"/>
    </source>
</evidence>
<evidence type="ECO:0000313" key="11">
    <source>
        <dbReference type="EMBL" id="AJQ51238.1"/>
    </source>
</evidence>
<dbReference type="EMBL" id="CP010979">
    <property type="protein sequence ID" value="AJQ51238.1"/>
    <property type="molecule type" value="Genomic_DNA"/>
</dbReference>
<protein>
    <recommendedName>
        <fullName evidence="9">Glucanase</fullName>
        <ecNumber evidence="9">3.2.1.-</ecNumber>
    </recommendedName>
</protein>
<gene>
    <name evidence="11" type="ORF">N805_11115</name>
</gene>
<evidence type="ECO:0000256" key="6">
    <source>
        <dbReference type="ARBA" id="ARBA00023295"/>
    </source>
</evidence>
<keyword evidence="5" id="KW-0136">Cellulose degradation</keyword>
<dbReference type="RefSeq" id="WP_026034547.1">
    <property type="nucleotide sequence ID" value="NZ_CP010979.1"/>
</dbReference>
<comment type="similarity">
    <text evidence="2 9">Belongs to the glycosyl hydrolase 8 (cellulase D) family.</text>
</comment>
<organism evidence="11 12">
    <name type="scientific">Pseudomonas putida S13.1.2</name>
    <dbReference type="NCBI Taxonomy" id="1384061"/>
    <lineage>
        <taxon>Bacteria</taxon>
        <taxon>Pseudomonadati</taxon>
        <taxon>Pseudomonadota</taxon>
        <taxon>Gammaproteobacteria</taxon>
        <taxon>Pseudomonadales</taxon>
        <taxon>Pseudomonadaceae</taxon>
        <taxon>Pseudomonas</taxon>
    </lineage>
</organism>
<dbReference type="Proteomes" id="UP000033260">
    <property type="component" value="Chromosome"/>
</dbReference>
<feature type="chain" id="PRO_5043874178" description="Glucanase" evidence="10">
    <location>
        <begin position="21"/>
        <end position="371"/>
    </location>
</feature>
<comment type="catalytic activity">
    <reaction evidence="1">
        <text>Endohydrolysis of (1-&gt;4)-beta-D-glucosidic linkages in cellulose, lichenin and cereal beta-D-glucans.</text>
        <dbReference type="EC" id="3.2.1.4"/>
    </reaction>
</comment>
<keyword evidence="3 10" id="KW-0732">Signal</keyword>